<protein>
    <submittedName>
        <fullName evidence="3">Uncharacterized protein</fullName>
    </submittedName>
</protein>
<accession>A0A9X1B9A8</accession>
<evidence type="ECO:0000256" key="1">
    <source>
        <dbReference type="SAM" id="MobiDB-lite"/>
    </source>
</evidence>
<evidence type="ECO:0000256" key="2">
    <source>
        <dbReference type="SAM" id="Phobius"/>
    </source>
</evidence>
<keyword evidence="2" id="KW-0472">Membrane</keyword>
<comment type="caution">
    <text evidence="3">The sequence shown here is derived from an EMBL/GenBank/DDBJ whole genome shotgun (WGS) entry which is preliminary data.</text>
</comment>
<dbReference type="EMBL" id="NRSD01000008">
    <property type="protein sequence ID" value="MBK1644885.1"/>
    <property type="molecule type" value="Genomic_DNA"/>
</dbReference>
<reference evidence="3 4" key="1">
    <citation type="journal article" date="2020" name="Microorganisms">
        <title>Osmotic Adaptation and Compatible Solute Biosynthesis of Phototrophic Bacteria as Revealed from Genome Analyses.</title>
        <authorList>
            <person name="Imhoff J.F."/>
            <person name="Rahn T."/>
            <person name="Kunzel S."/>
            <person name="Keller A."/>
            <person name="Neulinger S.C."/>
        </authorList>
    </citation>
    <scope>NUCLEOTIDE SEQUENCE [LARGE SCALE GENOMIC DNA]</scope>
    <source>
        <strain evidence="3 4">DSM 21303</strain>
    </source>
</reference>
<dbReference type="Proteomes" id="UP001138802">
    <property type="component" value="Unassembled WGS sequence"/>
</dbReference>
<feature type="transmembrane region" description="Helical" evidence="2">
    <location>
        <begin position="143"/>
        <end position="164"/>
    </location>
</feature>
<dbReference type="AlphaFoldDB" id="A0A9X1B9A8"/>
<sequence>MILIARPTSARNQWPRWGRDSHALPRWATETEHHGQVQRKPRQGSVRPVSAGPPQPSGDALLGHPFCLACHNLDQHRLDVALSRGRHAAERAKLLGVESLIAVAPWVDRVWSGWRSPVGGLPSCHDWVNSHQLATSEADAEGIALLILVGVAIAAAQMGLWVWLPGGLGLRSMGIATDLNPGVADWLRPGAVAVPSRTLPRAPWHVGP</sequence>
<keyword evidence="4" id="KW-1185">Reference proteome</keyword>
<evidence type="ECO:0000313" key="4">
    <source>
        <dbReference type="Proteomes" id="UP001138802"/>
    </source>
</evidence>
<gene>
    <name evidence="3" type="ORF">CKO25_09530</name>
</gene>
<feature type="region of interest" description="Disordered" evidence="1">
    <location>
        <begin position="25"/>
        <end position="55"/>
    </location>
</feature>
<keyword evidence="2" id="KW-1133">Transmembrane helix</keyword>
<organism evidence="3 4">
    <name type="scientific">Thiocapsa imhoffii</name>
    <dbReference type="NCBI Taxonomy" id="382777"/>
    <lineage>
        <taxon>Bacteria</taxon>
        <taxon>Pseudomonadati</taxon>
        <taxon>Pseudomonadota</taxon>
        <taxon>Gammaproteobacteria</taxon>
        <taxon>Chromatiales</taxon>
        <taxon>Chromatiaceae</taxon>
        <taxon>Thiocapsa</taxon>
    </lineage>
</organism>
<proteinExistence type="predicted"/>
<keyword evidence="2" id="KW-0812">Transmembrane</keyword>
<feature type="compositionally biased region" description="Basic and acidic residues" evidence="1">
    <location>
        <begin position="25"/>
        <end position="35"/>
    </location>
</feature>
<evidence type="ECO:0000313" key="3">
    <source>
        <dbReference type="EMBL" id="MBK1644885.1"/>
    </source>
</evidence>
<name>A0A9X1B9A8_9GAMM</name>